<accession>A0A0C9T6W3</accession>
<dbReference type="Proteomes" id="UP000053263">
    <property type="component" value="Unassembled WGS sequence"/>
</dbReference>
<gene>
    <name evidence="1" type="ORF">PLICRDRAFT_330270</name>
</gene>
<protein>
    <submittedName>
        <fullName evidence="1">Uncharacterized protein</fullName>
    </submittedName>
</protein>
<evidence type="ECO:0000313" key="1">
    <source>
        <dbReference type="EMBL" id="KII85064.1"/>
    </source>
</evidence>
<organism evidence="1 2">
    <name type="scientific">Plicaturopsis crispa FD-325 SS-3</name>
    <dbReference type="NCBI Taxonomy" id="944288"/>
    <lineage>
        <taxon>Eukaryota</taxon>
        <taxon>Fungi</taxon>
        <taxon>Dikarya</taxon>
        <taxon>Basidiomycota</taxon>
        <taxon>Agaricomycotina</taxon>
        <taxon>Agaricomycetes</taxon>
        <taxon>Agaricomycetidae</taxon>
        <taxon>Amylocorticiales</taxon>
        <taxon>Amylocorticiaceae</taxon>
        <taxon>Plicatura</taxon>
        <taxon>Plicaturopsis crispa</taxon>
    </lineage>
</organism>
<keyword evidence="2" id="KW-1185">Reference proteome</keyword>
<dbReference type="AlphaFoldDB" id="A0A0C9T6W3"/>
<name>A0A0C9T6W3_PLICR</name>
<dbReference type="EMBL" id="KN832568">
    <property type="protein sequence ID" value="KII85064.1"/>
    <property type="molecule type" value="Genomic_DNA"/>
</dbReference>
<evidence type="ECO:0000313" key="2">
    <source>
        <dbReference type="Proteomes" id="UP000053263"/>
    </source>
</evidence>
<sequence>MPSTPPSPYKRIPCRNSISALYILCDRAVLSCKRVCASLSGLLCIRVRVQIISRHSCHSLFIRVFYCAPSRVFCCAFPTRAGPFPHTARDIHPLTQLA</sequence>
<dbReference type="HOGENOM" id="CLU_2334526_0_0_1"/>
<proteinExistence type="predicted"/>
<reference evidence="1 2" key="1">
    <citation type="submission" date="2014-06" db="EMBL/GenBank/DDBJ databases">
        <title>Evolutionary Origins and Diversification of the Mycorrhizal Mutualists.</title>
        <authorList>
            <consortium name="DOE Joint Genome Institute"/>
            <consortium name="Mycorrhizal Genomics Consortium"/>
            <person name="Kohler A."/>
            <person name="Kuo A."/>
            <person name="Nagy L.G."/>
            <person name="Floudas D."/>
            <person name="Copeland A."/>
            <person name="Barry K.W."/>
            <person name="Cichocki N."/>
            <person name="Veneault-Fourrey C."/>
            <person name="LaButti K."/>
            <person name="Lindquist E.A."/>
            <person name="Lipzen A."/>
            <person name="Lundell T."/>
            <person name="Morin E."/>
            <person name="Murat C."/>
            <person name="Riley R."/>
            <person name="Ohm R."/>
            <person name="Sun H."/>
            <person name="Tunlid A."/>
            <person name="Henrissat B."/>
            <person name="Grigoriev I.V."/>
            <person name="Hibbett D.S."/>
            <person name="Martin F."/>
        </authorList>
    </citation>
    <scope>NUCLEOTIDE SEQUENCE [LARGE SCALE GENOMIC DNA]</scope>
    <source>
        <strain evidence="1 2">FD-325 SS-3</strain>
    </source>
</reference>